<dbReference type="STRING" id="380704.G3Y521"/>
<dbReference type="Proteomes" id="UP000009038">
    <property type="component" value="Unassembled WGS sequence"/>
</dbReference>
<reference evidence="1 2" key="1">
    <citation type="journal article" date="2011" name="Genome Res.">
        <title>Comparative genomics of citric-acid-producing Aspergillus niger ATCC 1015 versus enzyme-producing CBS 513.88.</title>
        <authorList>
            <person name="Andersen M.R."/>
            <person name="Salazar M.P."/>
            <person name="Schaap P.J."/>
            <person name="van de Vondervoort P.J."/>
            <person name="Culley D."/>
            <person name="Thykaer J."/>
            <person name="Frisvad J.C."/>
            <person name="Nielsen K.F."/>
            <person name="Albang R."/>
            <person name="Albermann K."/>
            <person name="Berka R.M."/>
            <person name="Braus G.H."/>
            <person name="Braus-Stromeyer S.A."/>
            <person name="Corrochano L.M."/>
            <person name="Dai Z."/>
            <person name="van Dijck P.W."/>
            <person name="Hofmann G."/>
            <person name="Lasure L.L."/>
            <person name="Magnuson J.K."/>
            <person name="Menke H."/>
            <person name="Meijer M."/>
            <person name="Meijer S.L."/>
            <person name="Nielsen J.B."/>
            <person name="Nielsen M.L."/>
            <person name="van Ooyen A.J."/>
            <person name="Pel H.J."/>
            <person name="Poulsen L."/>
            <person name="Samson R.A."/>
            <person name="Stam H."/>
            <person name="Tsang A."/>
            <person name="van den Brink J.M."/>
            <person name="Atkins A."/>
            <person name="Aerts A."/>
            <person name="Shapiro H."/>
            <person name="Pangilinan J."/>
            <person name="Salamov A."/>
            <person name="Lou Y."/>
            <person name="Lindquist E."/>
            <person name="Lucas S."/>
            <person name="Grimwood J."/>
            <person name="Grigoriev I.V."/>
            <person name="Kubicek C.P."/>
            <person name="Martinez D."/>
            <person name="van Peij N.N."/>
            <person name="Roubos J.A."/>
            <person name="Nielsen J."/>
            <person name="Baker S.E."/>
        </authorList>
    </citation>
    <scope>NUCLEOTIDE SEQUENCE [LARGE SCALE GENOMIC DNA]</scope>
    <source>
        <strain evidence="2">ATCC 1015 / CBS 113.46 / FGSC A1144 / LSHB Ac4 / NCTC 3858a / NRRL 328 / USDA 3528.7</strain>
    </source>
</reference>
<dbReference type="AlphaFoldDB" id="G3Y521"/>
<dbReference type="HOGENOM" id="CLU_1354339_0_0_1"/>
<evidence type="ECO:0000313" key="2">
    <source>
        <dbReference type="Proteomes" id="UP000009038"/>
    </source>
</evidence>
<proteinExistence type="predicted"/>
<gene>
    <name evidence="1" type="ORF">ASPNIDRAFT_41393</name>
</gene>
<accession>G3Y521</accession>
<organism evidence="1 2">
    <name type="scientific">Aspergillus niger (strain ATCC 1015 / CBS 113.46 / FGSC A1144 / LSHB Ac4 / NCTC 3858a / NRRL 328 / USDA 3528.7)</name>
    <dbReference type="NCBI Taxonomy" id="380704"/>
    <lineage>
        <taxon>Eukaryota</taxon>
        <taxon>Fungi</taxon>
        <taxon>Dikarya</taxon>
        <taxon>Ascomycota</taxon>
        <taxon>Pezizomycotina</taxon>
        <taxon>Eurotiomycetes</taxon>
        <taxon>Eurotiomycetidae</taxon>
        <taxon>Eurotiales</taxon>
        <taxon>Aspergillaceae</taxon>
        <taxon>Aspergillus</taxon>
        <taxon>Aspergillus subgen. Circumdati</taxon>
    </lineage>
</organism>
<sequence>MAKMLPTGVLKQWNKVMKFVVTKAAPSLSSSVDILSSMGGSIPRGSTEDINHREPILTADEIGPRTAKQLENLCIEYIFLEDTTGMNDEAVVCLKKTAGLWGACEDLPIYIRWLVQAEEWYKQGHPEEQKPLQVKAIFAEKDGMIGPQGQKYFENCFAPINLNNVVSFQSVMEKGTGHDTLWASETGAFLKVMEDIKEATSQ</sequence>
<evidence type="ECO:0000313" key="1">
    <source>
        <dbReference type="EMBL" id="EHA21686.1"/>
    </source>
</evidence>
<protein>
    <submittedName>
        <fullName evidence="1">Uncharacterized protein</fullName>
    </submittedName>
</protein>
<dbReference type="OrthoDB" id="294702at2759"/>
<name>G3Y521_ASPNA</name>
<dbReference type="EMBL" id="ACJE01000013">
    <property type="protein sequence ID" value="EHA21686.1"/>
    <property type="molecule type" value="Genomic_DNA"/>
</dbReference>
<comment type="caution">
    <text evidence="1">The sequence shown here is derived from an EMBL/GenBank/DDBJ whole genome shotgun (WGS) entry which is preliminary data.</text>
</comment>